<dbReference type="GO" id="GO:0005524">
    <property type="term" value="F:ATP binding"/>
    <property type="evidence" value="ECO:0007669"/>
    <property type="project" value="UniProtKB-UniRule"/>
</dbReference>
<keyword evidence="16" id="KW-0464">Manganese</keyword>
<dbReference type="InterPro" id="IPR000291">
    <property type="entry name" value="D-Ala_lig_Van_CS"/>
</dbReference>
<evidence type="ECO:0000256" key="9">
    <source>
        <dbReference type="ARBA" id="ARBA00022598"/>
    </source>
</evidence>
<dbReference type="PROSITE" id="PS00843">
    <property type="entry name" value="DALA_DALA_LIGASE_1"/>
    <property type="match status" value="1"/>
</dbReference>
<evidence type="ECO:0000256" key="11">
    <source>
        <dbReference type="ARBA" id="ARBA00022741"/>
    </source>
</evidence>
<keyword evidence="12 24" id="KW-0067">ATP-binding</keyword>
<dbReference type="GO" id="GO:0005829">
    <property type="term" value="C:cytosol"/>
    <property type="evidence" value="ECO:0007669"/>
    <property type="project" value="TreeGrafter"/>
</dbReference>
<evidence type="ECO:0000256" key="22">
    <source>
        <dbReference type="ARBA" id="ARBA00077154"/>
    </source>
</evidence>
<evidence type="ECO:0000313" key="26">
    <source>
        <dbReference type="EMBL" id="SDY03824.1"/>
    </source>
</evidence>
<keyword evidence="15 23" id="KW-0573">Peptidoglycan synthesis</keyword>
<evidence type="ECO:0000256" key="12">
    <source>
        <dbReference type="ARBA" id="ARBA00022840"/>
    </source>
</evidence>
<evidence type="ECO:0000256" key="3">
    <source>
        <dbReference type="ARBA" id="ARBA00003921"/>
    </source>
</evidence>
<evidence type="ECO:0000256" key="13">
    <source>
        <dbReference type="ARBA" id="ARBA00022842"/>
    </source>
</evidence>
<evidence type="ECO:0000256" key="10">
    <source>
        <dbReference type="ARBA" id="ARBA00022723"/>
    </source>
</evidence>
<evidence type="ECO:0000256" key="23">
    <source>
        <dbReference type="HAMAP-Rule" id="MF_00047"/>
    </source>
</evidence>
<evidence type="ECO:0000259" key="25">
    <source>
        <dbReference type="PROSITE" id="PS50975"/>
    </source>
</evidence>
<dbReference type="Gene3D" id="3.30.1490.20">
    <property type="entry name" value="ATP-grasp fold, A domain"/>
    <property type="match status" value="1"/>
</dbReference>
<comment type="subcellular location">
    <subcellularLocation>
        <location evidence="4 23">Cytoplasm</location>
    </subcellularLocation>
</comment>
<dbReference type="GO" id="GO:0046872">
    <property type="term" value="F:metal ion binding"/>
    <property type="evidence" value="ECO:0007669"/>
    <property type="project" value="UniProtKB-KW"/>
</dbReference>
<dbReference type="PANTHER" id="PTHR23132">
    <property type="entry name" value="D-ALANINE--D-ALANINE LIGASE"/>
    <property type="match status" value="1"/>
</dbReference>
<dbReference type="InterPro" id="IPR013815">
    <property type="entry name" value="ATP_grasp_subdomain_1"/>
</dbReference>
<dbReference type="InterPro" id="IPR011127">
    <property type="entry name" value="Dala_Dala_lig_N"/>
</dbReference>
<dbReference type="GO" id="GO:0071555">
    <property type="term" value="P:cell wall organization"/>
    <property type="evidence" value="ECO:0007669"/>
    <property type="project" value="UniProtKB-KW"/>
</dbReference>
<feature type="domain" description="ATP-grasp" evidence="25">
    <location>
        <begin position="289"/>
        <end position="497"/>
    </location>
</feature>
<dbReference type="EMBL" id="FNOU01000014">
    <property type="protein sequence ID" value="SDY03824.1"/>
    <property type="molecule type" value="Genomic_DNA"/>
</dbReference>
<evidence type="ECO:0000256" key="18">
    <source>
        <dbReference type="ARBA" id="ARBA00047614"/>
    </source>
</evidence>
<keyword evidence="13" id="KW-0460">Magnesium</keyword>
<evidence type="ECO:0000256" key="7">
    <source>
        <dbReference type="ARBA" id="ARBA00012216"/>
    </source>
</evidence>
<dbReference type="UniPathway" id="UPA00219"/>
<sequence length="510" mass="56183">MKKSEKILVSACLAGQPCRYDGRANPHPQIIKWVQEGRGIPVCPEQAGGLSTPRLPCEIMMVSDGQKVYNVKNEDCTLPFVEGAQYALALARKHGCQKAVLKAKSPSCGYGQIYDGSFSGTLVKGSGITAALLEEKGITVMTEESLPEKPLNQEAFMENKIKLGVVFGGQSGEHEVSRVSAYNVLQVINTAKYDITCIGITKQGVWMIYKGPYSRIKDGSWEQDDENLKKEFSLFHDSEITEIDVFYPILHGPMGEDGTIQGVFEMMGKPYVGCGVLASSVGMDKVVSKILFESAGIPVTPYVCFKKRQWDQNQDAILTKIEEKLGYPAFVKPVNMGSSVGISKAHNHEELVAGIIEALRYDQKILVEAFIDGREIECAVLEDGGVIKTTIPGEVVASKEFYDYEAKYSDDQDSEVIIPAPISEALLNKVREYAAIAFEAIDGSGLSRVDFFVTRESGEIIINEVNTLPGFTNISMYPKMWENMGMDYAELVEKIICSAGRKRDTEYTLS</sequence>
<keyword evidence="8 23" id="KW-0963">Cytoplasm</keyword>
<evidence type="ECO:0000313" key="27">
    <source>
        <dbReference type="Proteomes" id="UP000199652"/>
    </source>
</evidence>
<evidence type="ECO:0000256" key="6">
    <source>
        <dbReference type="ARBA" id="ARBA00010871"/>
    </source>
</evidence>
<comment type="pathway">
    <text evidence="5 23">Cell wall biogenesis; peptidoglycan biosynthesis.</text>
</comment>
<dbReference type="NCBIfam" id="TIGR01205">
    <property type="entry name" value="D_ala_D_alaTIGR"/>
    <property type="match status" value="1"/>
</dbReference>
<dbReference type="EC" id="6.3.2.4" evidence="7 23"/>
<dbReference type="Pfam" id="PF01820">
    <property type="entry name" value="Dala_Dala_lig_N"/>
    <property type="match status" value="1"/>
</dbReference>
<dbReference type="Pfam" id="PF07478">
    <property type="entry name" value="Dala_Dala_lig_C"/>
    <property type="match status" value="1"/>
</dbReference>
<keyword evidence="10" id="KW-0479">Metal-binding</keyword>
<dbReference type="InterPro" id="IPR016185">
    <property type="entry name" value="PreATP-grasp_dom_sf"/>
</dbReference>
<dbReference type="AlphaFoldDB" id="A0A1H3GMU1"/>
<evidence type="ECO:0000256" key="8">
    <source>
        <dbReference type="ARBA" id="ARBA00022490"/>
    </source>
</evidence>
<dbReference type="HAMAP" id="MF_00047">
    <property type="entry name" value="Dala_Dala_lig"/>
    <property type="match status" value="1"/>
</dbReference>
<keyword evidence="11 24" id="KW-0547">Nucleotide-binding</keyword>
<dbReference type="FunFam" id="3.30.1490.20:FF:000007">
    <property type="entry name" value="D-alanine--D-alanine ligase"/>
    <property type="match status" value="1"/>
</dbReference>
<name>A0A1H3GMU1_EUBBA</name>
<dbReference type="InterPro" id="IPR007553">
    <property type="entry name" value="2-thiour_desulf"/>
</dbReference>
<evidence type="ECO:0000256" key="5">
    <source>
        <dbReference type="ARBA" id="ARBA00004752"/>
    </source>
</evidence>
<evidence type="ECO:0000256" key="4">
    <source>
        <dbReference type="ARBA" id="ARBA00004496"/>
    </source>
</evidence>
<dbReference type="PROSITE" id="PS00844">
    <property type="entry name" value="DALA_DALA_LIGASE_2"/>
    <property type="match status" value="1"/>
</dbReference>
<dbReference type="InterPro" id="IPR005905">
    <property type="entry name" value="D_ala_D_ala"/>
</dbReference>
<comment type="similarity">
    <text evidence="6 23">Belongs to the D-alanine--D-alanine ligase family.</text>
</comment>
<accession>A0A1H3GMU1</accession>
<organism evidence="26 27">
    <name type="scientific">Eubacterium barkeri</name>
    <name type="common">Clostridium barkeri</name>
    <dbReference type="NCBI Taxonomy" id="1528"/>
    <lineage>
        <taxon>Bacteria</taxon>
        <taxon>Bacillati</taxon>
        <taxon>Bacillota</taxon>
        <taxon>Clostridia</taxon>
        <taxon>Eubacteriales</taxon>
        <taxon>Eubacteriaceae</taxon>
        <taxon>Eubacterium</taxon>
    </lineage>
</organism>
<dbReference type="STRING" id="1528.SAMN04488579_11433"/>
<dbReference type="SUPFAM" id="SSF56059">
    <property type="entry name" value="Glutathione synthetase ATP-binding domain-like"/>
    <property type="match status" value="1"/>
</dbReference>
<dbReference type="PANTHER" id="PTHR23132:SF25">
    <property type="entry name" value="D-ALANINE--D-ALANINE LIGASE A"/>
    <property type="match status" value="1"/>
</dbReference>
<evidence type="ECO:0000256" key="17">
    <source>
        <dbReference type="ARBA" id="ARBA00023316"/>
    </source>
</evidence>
<proteinExistence type="inferred from homology"/>
<evidence type="ECO:0000256" key="24">
    <source>
        <dbReference type="PROSITE-ProRule" id="PRU00409"/>
    </source>
</evidence>
<evidence type="ECO:0000256" key="15">
    <source>
        <dbReference type="ARBA" id="ARBA00022984"/>
    </source>
</evidence>
<dbReference type="Gene3D" id="3.40.50.20">
    <property type="match status" value="1"/>
</dbReference>
<comment type="catalytic activity">
    <reaction evidence="18 23">
        <text>2 D-alanine + ATP = D-alanyl-D-alanine + ADP + phosphate + H(+)</text>
        <dbReference type="Rhea" id="RHEA:11224"/>
        <dbReference type="ChEBI" id="CHEBI:15378"/>
        <dbReference type="ChEBI" id="CHEBI:30616"/>
        <dbReference type="ChEBI" id="CHEBI:43474"/>
        <dbReference type="ChEBI" id="CHEBI:57416"/>
        <dbReference type="ChEBI" id="CHEBI:57822"/>
        <dbReference type="ChEBI" id="CHEBI:456216"/>
        <dbReference type="EC" id="6.3.2.4"/>
    </reaction>
</comment>
<dbReference type="Gene3D" id="3.30.470.20">
    <property type="entry name" value="ATP-grasp fold, B domain"/>
    <property type="match status" value="1"/>
</dbReference>
<keyword evidence="14 23" id="KW-0133">Cell shape</keyword>
<dbReference type="FunFam" id="3.30.470.20:FF:000008">
    <property type="entry name" value="D-alanine--D-alanine ligase"/>
    <property type="match status" value="1"/>
</dbReference>
<keyword evidence="27" id="KW-1185">Reference proteome</keyword>
<evidence type="ECO:0000256" key="21">
    <source>
        <dbReference type="ARBA" id="ARBA00076288"/>
    </source>
</evidence>
<evidence type="ECO:0000256" key="2">
    <source>
        <dbReference type="ARBA" id="ARBA00001946"/>
    </source>
</evidence>
<evidence type="ECO:0000256" key="19">
    <source>
        <dbReference type="ARBA" id="ARBA00060592"/>
    </source>
</evidence>
<comment type="function">
    <text evidence="3 23">Cell wall formation.</text>
</comment>
<evidence type="ECO:0000256" key="20">
    <source>
        <dbReference type="ARBA" id="ARBA00068427"/>
    </source>
</evidence>
<dbReference type="InterPro" id="IPR011095">
    <property type="entry name" value="Dala_Dala_lig_C"/>
</dbReference>
<keyword evidence="17 23" id="KW-0961">Cell wall biogenesis/degradation</keyword>
<reference evidence="27" key="1">
    <citation type="submission" date="2016-10" db="EMBL/GenBank/DDBJ databases">
        <authorList>
            <person name="Varghese N."/>
            <person name="Submissions S."/>
        </authorList>
    </citation>
    <scope>NUCLEOTIDE SEQUENCE [LARGE SCALE GENOMIC DNA]</scope>
    <source>
        <strain evidence="27">VPI 5359</strain>
    </source>
</reference>
<evidence type="ECO:0000256" key="14">
    <source>
        <dbReference type="ARBA" id="ARBA00022960"/>
    </source>
</evidence>
<comment type="cofactor">
    <cofactor evidence="2">
        <name>Mg(2+)</name>
        <dbReference type="ChEBI" id="CHEBI:18420"/>
    </cofactor>
</comment>
<keyword evidence="9 23" id="KW-0436">Ligase</keyword>
<comment type="pathway">
    <text evidence="19">Glycan biosynthesis.</text>
</comment>
<dbReference type="InterPro" id="IPR011761">
    <property type="entry name" value="ATP-grasp"/>
</dbReference>
<dbReference type="GO" id="GO:0008716">
    <property type="term" value="F:D-alanine-D-alanine ligase activity"/>
    <property type="evidence" value="ECO:0007669"/>
    <property type="project" value="UniProtKB-UniRule"/>
</dbReference>
<evidence type="ECO:0000256" key="16">
    <source>
        <dbReference type="ARBA" id="ARBA00023211"/>
    </source>
</evidence>
<dbReference type="NCBIfam" id="NF002378">
    <property type="entry name" value="PRK01372.1"/>
    <property type="match status" value="1"/>
</dbReference>
<dbReference type="NCBIfam" id="NF002528">
    <property type="entry name" value="PRK01966.1-4"/>
    <property type="match status" value="1"/>
</dbReference>
<dbReference type="SUPFAM" id="SSF52440">
    <property type="entry name" value="PreATP-grasp domain"/>
    <property type="match status" value="1"/>
</dbReference>
<dbReference type="GO" id="GO:0008360">
    <property type="term" value="P:regulation of cell shape"/>
    <property type="evidence" value="ECO:0007669"/>
    <property type="project" value="UniProtKB-KW"/>
</dbReference>
<comment type="cofactor">
    <cofactor evidence="1">
        <name>Mn(2+)</name>
        <dbReference type="ChEBI" id="CHEBI:29035"/>
    </cofactor>
</comment>
<dbReference type="Proteomes" id="UP000199652">
    <property type="component" value="Unassembled WGS sequence"/>
</dbReference>
<dbReference type="PROSITE" id="PS50975">
    <property type="entry name" value="ATP_GRASP"/>
    <property type="match status" value="1"/>
</dbReference>
<evidence type="ECO:0000256" key="1">
    <source>
        <dbReference type="ARBA" id="ARBA00001936"/>
    </source>
</evidence>
<protein>
    <recommendedName>
        <fullName evidence="20 23">D-alanine--D-alanine ligase</fullName>
        <ecNumber evidence="7 23">6.3.2.4</ecNumber>
    </recommendedName>
    <alternativeName>
        <fullName evidence="22 23">D-Ala-D-Ala ligase</fullName>
    </alternativeName>
    <alternativeName>
        <fullName evidence="21 23">D-alanylalanine synthetase</fullName>
    </alternativeName>
</protein>
<dbReference type="GO" id="GO:0009252">
    <property type="term" value="P:peptidoglycan biosynthetic process"/>
    <property type="evidence" value="ECO:0007669"/>
    <property type="project" value="UniProtKB-UniRule"/>
</dbReference>
<gene>
    <name evidence="23" type="primary">ddl</name>
    <name evidence="26" type="ORF">SAMN04488579_11433</name>
</gene>
<dbReference type="Pfam" id="PF04463">
    <property type="entry name" value="2-thiour_desulf"/>
    <property type="match status" value="1"/>
</dbReference>